<name>A0A1S2Q6P1_9ACTN</name>
<proteinExistence type="predicted"/>
<organism evidence="3 4">
    <name type="scientific">Streptomyces monashensis</name>
    <dbReference type="NCBI Taxonomy" id="1678012"/>
    <lineage>
        <taxon>Bacteria</taxon>
        <taxon>Bacillati</taxon>
        <taxon>Actinomycetota</taxon>
        <taxon>Actinomycetes</taxon>
        <taxon>Kitasatosporales</taxon>
        <taxon>Streptomycetaceae</taxon>
        <taxon>Streptomyces</taxon>
    </lineage>
</organism>
<sequence>MKIQERTGAGAGRAAVPAQPPVGDRLPTPPRERKPALAALAVLLILLGALGATTLVLRAGNRIEVVKVTQPIQVGQSVNSSNSTSVMVAADSSIDYVRWDQLGALKDYKARTTIYPGTIVVGQMFTKGDVLPAGKAVVGVSLKDGQYPADIQAGDTVAVYNVDSGGSGSGKTGTGAGTGSSSSGSASSGAPIATAKVGYKKDSGDATISSGNLSLTLIVDQADAAAVARAASNGAVAVVHVSDSGSGNQ</sequence>
<comment type="caution">
    <text evidence="3">The sequence shown here is derived from an EMBL/GenBank/DDBJ whole genome shotgun (WGS) entry which is preliminary data.</text>
</comment>
<dbReference type="RefSeq" id="WP_071383401.1">
    <property type="nucleotide sequence ID" value="NZ_MLYO01000045.1"/>
</dbReference>
<feature type="transmembrane region" description="Helical" evidence="2">
    <location>
        <begin position="36"/>
        <end position="57"/>
    </location>
</feature>
<reference evidence="3 4" key="1">
    <citation type="submission" date="2016-10" db="EMBL/GenBank/DDBJ databases">
        <title>Genome sequence of Streptomyces sp. MUSC 1.</title>
        <authorList>
            <person name="Lee L.-H."/>
            <person name="Ser H.-L."/>
            <person name="Law J.W.-F."/>
        </authorList>
    </citation>
    <scope>NUCLEOTIDE SEQUENCE [LARGE SCALE GENOMIC DNA]</scope>
    <source>
        <strain evidence="3 4">MUSC 1</strain>
    </source>
</reference>
<keyword evidence="2" id="KW-0812">Transmembrane</keyword>
<feature type="compositionally biased region" description="Gly residues" evidence="1">
    <location>
        <begin position="167"/>
        <end position="178"/>
    </location>
</feature>
<feature type="region of interest" description="Disordered" evidence="1">
    <location>
        <begin position="167"/>
        <end position="189"/>
    </location>
</feature>
<feature type="region of interest" description="Disordered" evidence="1">
    <location>
        <begin position="1"/>
        <end position="31"/>
    </location>
</feature>
<keyword evidence="2" id="KW-1133">Transmembrane helix</keyword>
<evidence type="ECO:0000256" key="2">
    <source>
        <dbReference type="SAM" id="Phobius"/>
    </source>
</evidence>
<gene>
    <name evidence="3" type="ORF">BIV23_26055</name>
</gene>
<protein>
    <recommendedName>
        <fullName evidence="5">SAF domain-containing protein</fullName>
    </recommendedName>
</protein>
<keyword evidence="4" id="KW-1185">Reference proteome</keyword>
<keyword evidence="2" id="KW-0472">Membrane</keyword>
<dbReference type="AlphaFoldDB" id="A0A1S2Q6P1"/>
<accession>A0A1S2Q6P1</accession>
<evidence type="ECO:0000313" key="3">
    <source>
        <dbReference type="EMBL" id="OIK01206.1"/>
    </source>
</evidence>
<evidence type="ECO:0008006" key="5">
    <source>
        <dbReference type="Google" id="ProtNLM"/>
    </source>
</evidence>
<evidence type="ECO:0000256" key="1">
    <source>
        <dbReference type="SAM" id="MobiDB-lite"/>
    </source>
</evidence>
<feature type="compositionally biased region" description="Low complexity" evidence="1">
    <location>
        <begin position="179"/>
        <end position="189"/>
    </location>
</feature>
<dbReference type="Proteomes" id="UP000179642">
    <property type="component" value="Unassembled WGS sequence"/>
</dbReference>
<dbReference type="EMBL" id="MLYO01000045">
    <property type="protein sequence ID" value="OIK01206.1"/>
    <property type="molecule type" value="Genomic_DNA"/>
</dbReference>
<evidence type="ECO:0000313" key="4">
    <source>
        <dbReference type="Proteomes" id="UP000179642"/>
    </source>
</evidence>
<dbReference type="OrthoDB" id="3852227at2"/>